<accession>A0A2T3YTB1</accession>
<dbReference type="EMBL" id="KZ679273">
    <property type="protein sequence ID" value="PTB35805.1"/>
    <property type="molecule type" value="Genomic_DNA"/>
</dbReference>
<feature type="compositionally biased region" description="Basic and acidic residues" evidence="1">
    <location>
        <begin position="35"/>
        <end position="53"/>
    </location>
</feature>
<sequence length="188" mass="19886">MDASRCAGTLSKTTAEAAAEAAGSGGIKGEPGMGTERREERLPTSRRVEERNAAARLRANGSTGSDSTSAGAQRWADTRREVPSPAGATARHPKGSIMLFGGQASVDLQALGAANWDDWGGLARQARFQGAQLGGCRGGALRRPFFPSFSPVLFFLPARHSRRRCGCFLLPPLALWPLPRGIAICHCV</sequence>
<feature type="compositionally biased region" description="Low complexity" evidence="1">
    <location>
        <begin position="54"/>
        <end position="72"/>
    </location>
</feature>
<proteinExistence type="predicted"/>
<dbReference type="AlphaFoldDB" id="A0A2T3YTB1"/>
<feature type="region of interest" description="Disordered" evidence="1">
    <location>
        <begin position="17"/>
        <end position="94"/>
    </location>
</feature>
<protein>
    <submittedName>
        <fullName evidence="2">Uncharacterized protein</fullName>
    </submittedName>
</protein>
<feature type="compositionally biased region" description="Gly residues" evidence="1">
    <location>
        <begin position="23"/>
        <end position="32"/>
    </location>
</feature>
<evidence type="ECO:0000313" key="3">
    <source>
        <dbReference type="Proteomes" id="UP000240493"/>
    </source>
</evidence>
<keyword evidence="3" id="KW-1185">Reference proteome</keyword>
<name>A0A2T3YTB1_TRIA4</name>
<evidence type="ECO:0000313" key="2">
    <source>
        <dbReference type="EMBL" id="PTB35805.1"/>
    </source>
</evidence>
<evidence type="ECO:0000256" key="1">
    <source>
        <dbReference type="SAM" id="MobiDB-lite"/>
    </source>
</evidence>
<dbReference type="Proteomes" id="UP000240493">
    <property type="component" value="Unassembled WGS sequence"/>
</dbReference>
<gene>
    <name evidence="2" type="ORF">M441DRAFT_294014</name>
</gene>
<organism evidence="2 3">
    <name type="scientific">Trichoderma asperellum (strain ATCC 204424 / CBS 433.97 / NBRC 101777)</name>
    <dbReference type="NCBI Taxonomy" id="1042311"/>
    <lineage>
        <taxon>Eukaryota</taxon>
        <taxon>Fungi</taxon>
        <taxon>Dikarya</taxon>
        <taxon>Ascomycota</taxon>
        <taxon>Pezizomycotina</taxon>
        <taxon>Sordariomycetes</taxon>
        <taxon>Hypocreomycetidae</taxon>
        <taxon>Hypocreales</taxon>
        <taxon>Hypocreaceae</taxon>
        <taxon>Trichoderma</taxon>
    </lineage>
</organism>
<reference evidence="2 3" key="1">
    <citation type="submission" date="2016-07" db="EMBL/GenBank/DDBJ databases">
        <title>Multiple horizontal gene transfer events from other fungi enriched the ability of initially mycotrophic Trichoderma (Ascomycota) to feed on dead plant biomass.</title>
        <authorList>
            <consortium name="DOE Joint Genome Institute"/>
            <person name="Aerts A."/>
            <person name="Atanasova L."/>
            <person name="Chenthamara K."/>
            <person name="Zhang J."/>
            <person name="Grujic M."/>
            <person name="Henrissat B."/>
            <person name="Kuo A."/>
            <person name="Salamov A."/>
            <person name="Lipzen A."/>
            <person name="Labutti K."/>
            <person name="Barry K."/>
            <person name="Miao Y."/>
            <person name="Rahimi M.J."/>
            <person name="Shen Q."/>
            <person name="Grigoriev I.V."/>
            <person name="Kubicek C.P."/>
            <person name="Druzhinina I.S."/>
        </authorList>
    </citation>
    <scope>NUCLEOTIDE SEQUENCE [LARGE SCALE GENOMIC DNA]</scope>
    <source>
        <strain evidence="2 3">CBS 433.97</strain>
    </source>
</reference>